<accession>A0A8J2SH24</accession>
<feature type="region of interest" description="Disordered" evidence="2">
    <location>
        <begin position="676"/>
        <end position="703"/>
    </location>
</feature>
<sequence>MALSLNPMAVFGAMGSKRELPPPPSKTPKKKPLSNRDRQTPPARVKTPKSSLRPRSSSSSRPNSSGAEMMKLIDDLVESMPAPHQEMCVRVMSRMDPSHRRVFTEILSEVVTDEDQQLRAFFCCDSLLSKYGPTSCEALVTAFQDDAEEAGMIVDLHACFVEERWRELPELPRAQRTELIDLMRKMTHAEQKKVGRACGKLLPMVCVLQLLNELPPKYCPLCRIKHAHEEQYLLEQGLEEETSQNKLALPFTPDVYCFEERSEDPSDANSSELRKLGLEDSDACVIFDKKGYNFRIDTARICPECRRGVYGVMAHLANDREYHHLTGKKKFKQLEARMANEKARAAWWTAEHRRSLLHVAIIALNEVRENVETRAELKRRQAEQRARQLLLDDAAEAKEVARSAVVDYTRRIAETMKSKDREVMERQLARRDLYFRLQSEKEARTNCAPRKERWRRDEVQNNGISSRKREFSDDGVPLTAAAAAATFGLTPLVVRDETEELRAFRREAADFERRSDASRKAFREHSESIAKREFSTDCEGWVHDALMVDDLREKKLKQEQAAREARIRARNAEKLRLKKLREQFRADGVIRAADARIAADEIQKRKVLEVKREASERTQMCLAEADQKVVDEYWGFHLHKEREWRLAEMARLIYQLRLDTTNEVMRKTESVKPFFEDEVERKKPPSAAPVDPFEGRGPPIYKI</sequence>
<evidence type="ECO:0000313" key="4">
    <source>
        <dbReference type="Proteomes" id="UP000789595"/>
    </source>
</evidence>
<dbReference type="OrthoDB" id="10662554at2759"/>
<dbReference type="Proteomes" id="UP000789595">
    <property type="component" value="Unassembled WGS sequence"/>
</dbReference>
<feature type="region of interest" description="Disordered" evidence="2">
    <location>
        <begin position="1"/>
        <end position="67"/>
    </location>
</feature>
<feature type="coiled-coil region" evidence="1">
    <location>
        <begin position="548"/>
        <end position="575"/>
    </location>
</feature>
<dbReference type="AlphaFoldDB" id="A0A8J2SH24"/>
<keyword evidence="1" id="KW-0175">Coiled coil</keyword>
<gene>
    <name evidence="3" type="ORF">PECAL_1P25960</name>
</gene>
<evidence type="ECO:0000256" key="1">
    <source>
        <dbReference type="SAM" id="Coils"/>
    </source>
</evidence>
<reference evidence="3" key="1">
    <citation type="submission" date="2021-11" db="EMBL/GenBank/DDBJ databases">
        <authorList>
            <consortium name="Genoscope - CEA"/>
            <person name="William W."/>
        </authorList>
    </citation>
    <scope>NUCLEOTIDE SEQUENCE</scope>
</reference>
<proteinExistence type="predicted"/>
<name>A0A8J2SH24_9STRA</name>
<protein>
    <submittedName>
        <fullName evidence="3">Uncharacterized protein</fullName>
    </submittedName>
</protein>
<feature type="compositionally biased region" description="Low complexity" evidence="2">
    <location>
        <begin position="48"/>
        <end position="65"/>
    </location>
</feature>
<organism evidence="3 4">
    <name type="scientific">Pelagomonas calceolata</name>
    <dbReference type="NCBI Taxonomy" id="35677"/>
    <lineage>
        <taxon>Eukaryota</taxon>
        <taxon>Sar</taxon>
        <taxon>Stramenopiles</taxon>
        <taxon>Ochrophyta</taxon>
        <taxon>Pelagophyceae</taxon>
        <taxon>Pelagomonadales</taxon>
        <taxon>Pelagomonadaceae</taxon>
        <taxon>Pelagomonas</taxon>
    </lineage>
</organism>
<comment type="caution">
    <text evidence="3">The sequence shown here is derived from an EMBL/GenBank/DDBJ whole genome shotgun (WGS) entry which is preliminary data.</text>
</comment>
<evidence type="ECO:0000256" key="2">
    <source>
        <dbReference type="SAM" id="MobiDB-lite"/>
    </source>
</evidence>
<dbReference type="EMBL" id="CAKKNE010000001">
    <property type="protein sequence ID" value="CAH0366122.1"/>
    <property type="molecule type" value="Genomic_DNA"/>
</dbReference>
<evidence type="ECO:0000313" key="3">
    <source>
        <dbReference type="EMBL" id="CAH0366122.1"/>
    </source>
</evidence>
<keyword evidence="4" id="KW-1185">Reference proteome</keyword>